<dbReference type="PANTHER" id="PTHR31286">
    <property type="entry name" value="GLYCINE-RICH CELL WALL STRUCTURAL PROTEIN 1.8-LIKE"/>
    <property type="match status" value="1"/>
</dbReference>
<keyword evidence="1" id="KW-0863">Zinc-finger</keyword>
<dbReference type="PROSITE" id="PS50158">
    <property type="entry name" value="ZF_CCHC"/>
    <property type="match status" value="1"/>
</dbReference>
<organism evidence="4 5">
    <name type="scientific">Riccia sorocarpa</name>
    <dbReference type="NCBI Taxonomy" id="122646"/>
    <lineage>
        <taxon>Eukaryota</taxon>
        <taxon>Viridiplantae</taxon>
        <taxon>Streptophyta</taxon>
        <taxon>Embryophyta</taxon>
        <taxon>Marchantiophyta</taxon>
        <taxon>Marchantiopsida</taxon>
        <taxon>Marchantiidae</taxon>
        <taxon>Marchantiales</taxon>
        <taxon>Ricciaceae</taxon>
        <taxon>Riccia</taxon>
    </lineage>
</organism>
<dbReference type="InterPro" id="IPR040256">
    <property type="entry name" value="At4g02000-like"/>
</dbReference>
<gene>
    <name evidence="4" type="ORF">R1sor_020787</name>
</gene>
<dbReference type="Gene3D" id="4.10.60.10">
    <property type="entry name" value="Zinc finger, CCHC-type"/>
    <property type="match status" value="1"/>
</dbReference>
<comment type="caution">
    <text evidence="4">The sequence shown here is derived from an EMBL/GenBank/DDBJ whole genome shotgun (WGS) entry which is preliminary data.</text>
</comment>
<dbReference type="SUPFAM" id="SSF57756">
    <property type="entry name" value="Retrovirus zinc finger-like domains"/>
    <property type="match status" value="1"/>
</dbReference>
<dbReference type="GO" id="GO:0008270">
    <property type="term" value="F:zinc ion binding"/>
    <property type="evidence" value="ECO:0007669"/>
    <property type="project" value="UniProtKB-KW"/>
</dbReference>
<feature type="compositionally biased region" description="Basic and acidic residues" evidence="2">
    <location>
        <begin position="241"/>
        <end position="250"/>
    </location>
</feature>
<feature type="compositionally biased region" description="Polar residues" evidence="2">
    <location>
        <begin position="465"/>
        <end position="474"/>
    </location>
</feature>
<dbReference type="Pfam" id="PF00098">
    <property type="entry name" value="zf-CCHC"/>
    <property type="match status" value="1"/>
</dbReference>
<feature type="compositionally biased region" description="Basic residues" evidence="2">
    <location>
        <begin position="266"/>
        <end position="275"/>
    </location>
</feature>
<dbReference type="InterPro" id="IPR036875">
    <property type="entry name" value="Znf_CCHC_sf"/>
</dbReference>
<proteinExistence type="predicted"/>
<feature type="region of interest" description="Disordered" evidence="2">
    <location>
        <begin position="221"/>
        <end position="275"/>
    </location>
</feature>
<sequence length="474" mass="54239">MRHQKNGWNEDEADPYLKHVNPQWGHDVTDEELFAAYKEFRKFEVQSEGKAIKTIDVDPWKAKARVAQLNKDAVILHTMDLMPLQDKVEEWAGIRLHQDLGVNIVQIRALSKKHFLIILQSEEEKHTVLTDPPLYMYKENDEMLGSLGRVLHKDIHRHQNSHVHISACVLIDLSQELTDTLRVRSNGQVILEQVIHYKGLPYLCFYCQDRGHWIKDCPKKNSEEANKQAPRGDSLPIPQRQDQHQGDRTGRRTGYVAPRDEGFQKVNHRKSRRGKWVPRSGVLDKGFYRVRNAYELLNKDEVEDEQEPAVDAGLGKGKEKIPVSEEDSEGEDTQEEDEELEQEVEEEAEDRMMDDTETADENGNLNADPKSSGSMPQNLQKIDEDSEEGTEEETENTKEGGNIPVGSPGGKLPGTMTTNGIFSPDAQVTAKKRGCEDARGNRRQSIHQTRVQTRLYEGQGRHMRQNPTMRRSKQ</sequence>
<keyword evidence="5" id="KW-1185">Reference proteome</keyword>
<dbReference type="SMART" id="SM00343">
    <property type="entry name" value="ZnF_C2HC"/>
    <property type="match status" value="1"/>
</dbReference>
<dbReference type="AlphaFoldDB" id="A0ABD3GIU7"/>
<feature type="compositionally biased region" description="Acidic residues" evidence="2">
    <location>
        <begin position="324"/>
        <end position="349"/>
    </location>
</feature>
<dbReference type="EMBL" id="JBJQOH010000007">
    <property type="protein sequence ID" value="KAL3677831.1"/>
    <property type="molecule type" value="Genomic_DNA"/>
</dbReference>
<reference evidence="4 5" key="1">
    <citation type="submission" date="2024-09" db="EMBL/GenBank/DDBJ databases">
        <title>Chromosome-scale assembly of Riccia sorocarpa.</title>
        <authorList>
            <person name="Paukszto L."/>
        </authorList>
    </citation>
    <scope>NUCLEOTIDE SEQUENCE [LARGE SCALE GENOMIC DNA]</scope>
    <source>
        <strain evidence="4">LP-2024</strain>
        <tissue evidence="4">Aerial parts of the thallus</tissue>
    </source>
</reference>
<evidence type="ECO:0000256" key="1">
    <source>
        <dbReference type="PROSITE-ProRule" id="PRU00047"/>
    </source>
</evidence>
<dbReference type="PANTHER" id="PTHR31286:SF180">
    <property type="entry name" value="OS10G0362600 PROTEIN"/>
    <property type="match status" value="1"/>
</dbReference>
<evidence type="ECO:0000313" key="4">
    <source>
        <dbReference type="EMBL" id="KAL3677831.1"/>
    </source>
</evidence>
<protein>
    <recommendedName>
        <fullName evidence="3">CCHC-type domain-containing protein</fullName>
    </recommendedName>
</protein>
<name>A0ABD3GIU7_9MARC</name>
<dbReference type="InterPro" id="IPR001878">
    <property type="entry name" value="Znf_CCHC"/>
</dbReference>
<feature type="domain" description="CCHC-type" evidence="3">
    <location>
        <begin position="204"/>
        <end position="219"/>
    </location>
</feature>
<keyword evidence="1" id="KW-0479">Metal-binding</keyword>
<evidence type="ECO:0000313" key="5">
    <source>
        <dbReference type="Proteomes" id="UP001633002"/>
    </source>
</evidence>
<dbReference type="Proteomes" id="UP001633002">
    <property type="component" value="Unassembled WGS sequence"/>
</dbReference>
<feature type="compositionally biased region" description="Polar residues" evidence="2">
    <location>
        <begin position="361"/>
        <end position="380"/>
    </location>
</feature>
<keyword evidence="1" id="KW-0862">Zinc</keyword>
<feature type="region of interest" description="Disordered" evidence="2">
    <location>
        <begin position="299"/>
        <end position="474"/>
    </location>
</feature>
<evidence type="ECO:0000256" key="2">
    <source>
        <dbReference type="SAM" id="MobiDB-lite"/>
    </source>
</evidence>
<accession>A0ABD3GIU7</accession>
<feature type="compositionally biased region" description="Acidic residues" evidence="2">
    <location>
        <begin position="384"/>
        <end position="394"/>
    </location>
</feature>
<evidence type="ECO:0000259" key="3">
    <source>
        <dbReference type="PROSITE" id="PS50158"/>
    </source>
</evidence>